<dbReference type="SUPFAM" id="SSF46689">
    <property type="entry name" value="Homeodomain-like"/>
    <property type="match status" value="1"/>
</dbReference>
<evidence type="ECO:0000256" key="1">
    <source>
        <dbReference type="ARBA" id="ARBA00023015"/>
    </source>
</evidence>
<dbReference type="SUPFAM" id="SSF48498">
    <property type="entry name" value="Tetracyclin repressor-like, C-terminal domain"/>
    <property type="match status" value="1"/>
</dbReference>
<dbReference type="AlphaFoldDB" id="A0A0F5K5Z5"/>
<evidence type="ECO:0000259" key="6">
    <source>
        <dbReference type="PROSITE" id="PS50977"/>
    </source>
</evidence>
<keyword evidence="1" id="KW-0805">Transcription regulation</keyword>
<dbReference type="InterPro" id="IPR036271">
    <property type="entry name" value="Tet_transcr_reg_TetR-rel_C_sf"/>
</dbReference>
<keyword evidence="2 4" id="KW-0238">DNA-binding</keyword>
<dbReference type="STRING" id="28092.WM40_01340"/>
<protein>
    <recommendedName>
        <fullName evidence="6">HTH tetR-type domain-containing protein</fullName>
    </recommendedName>
</protein>
<dbReference type="PANTHER" id="PTHR47506">
    <property type="entry name" value="TRANSCRIPTIONAL REGULATORY PROTEIN"/>
    <property type="match status" value="1"/>
</dbReference>
<dbReference type="Pfam" id="PF00440">
    <property type="entry name" value="TetR_N"/>
    <property type="match status" value="1"/>
</dbReference>
<dbReference type="GO" id="GO:0003677">
    <property type="term" value="F:DNA binding"/>
    <property type="evidence" value="ECO:0007669"/>
    <property type="project" value="UniProtKB-UniRule"/>
</dbReference>
<dbReference type="InterPro" id="IPR001647">
    <property type="entry name" value="HTH_TetR"/>
</dbReference>
<dbReference type="PROSITE" id="PS50977">
    <property type="entry name" value="HTH_TETR_2"/>
    <property type="match status" value="1"/>
</dbReference>
<dbReference type="PANTHER" id="PTHR47506:SF1">
    <property type="entry name" value="HTH-TYPE TRANSCRIPTIONAL REGULATOR YJDC"/>
    <property type="match status" value="1"/>
</dbReference>
<comment type="caution">
    <text evidence="7">The sequence shown here is derived from an EMBL/GenBank/DDBJ whole genome shotgun (WGS) entry which is preliminary data.</text>
</comment>
<feature type="DNA-binding region" description="H-T-H motif" evidence="4">
    <location>
        <begin position="47"/>
        <end position="66"/>
    </location>
</feature>
<dbReference type="Gene3D" id="1.10.357.10">
    <property type="entry name" value="Tetracycline Repressor, domain 2"/>
    <property type="match status" value="1"/>
</dbReference>
<evidence type="ECO:0000256" key="3">
    <source>
        <dbReference type="ARBA" id="ARBA00023163"/>
    </source>
</evidence>
<evidence type="ECO:0000313" key="8">
    <source>
        <dbReference type="Proteomes" id="UP000033618"/>
    </source>
</evidence>
<keyword evidence="8" id="KW-1185">Reference proteome</keyword>
<dbReference type="PATRIC" id="fig|28092.6.peg.300"/>
<evidence type="ECO:0000256" key="5">
    <source>
        <dbReference type="SAM" id="MobiDB-lite"/>
    </source>
</evidence>
<reference evidence="7 8" key="1">
    <citation type="submission" date="2015-03" db="EMBL/GenBank/DDBJ databases">
        <title>Draft Genome Sequence of Burkholderia andropogonis type strain ICMP2807, isolated from Sorghum bicolor.</title>
        <authorList>
            <person name="Lopes-Santos L."/>
            <person name="Castro D.B."/>
            <person name="Ottoboni L.M."/>
            <person name="Park D."/>
            <person name="Weirc B.S."/>
            <person name="Destefano S.A."/>
        </authorList>
    </citation>
    <scope>NUCLEOTIDE SEQUENCE [LARGE SCALE GENOMIC DNA]</scope>
    <source>
        <strain evidence="7 8">ICMP2807</strain>
    </source>
</reference>
<feature type="domain" description="HTH tetR-type" evidence="6">
    <location>
        <begin position="24"/>
        <end position="84"/>
    </location>
</feature>
<organism evidence="7 8">
    <name type="scientific">Robbsia andropogonis</name>
    <dbReference type="NCBI Taxonomy" id="28092"/>
    <lineage>
        <taxon>Bacteria</taxon>
        <taxon>Pseudomonadati</taxon>
        <taxon>Pseudomonadota</taxon>
        <taxon>Betaproteobacteria</taxon>
        <taxon>Burkholderiales</taxon>
        <taxon>Burkholderiaceae</taxon>
        <taxon>Robbsia</taxon>
    </lineage>
</organism>
<feature type="region of interest" description="Disordered" evidence="5">
    <location>
        <begin position="1"/>
        <end position="26"/>
    </location>
</feature>
<dbReference type="Proteomes" id="UP000033618">
    <property type="component" value="Unassembled WGS sequence"/>
</dbReference>
<evidence type="ECO:0000256" key="4">
    <source>
        <dbReference type="PROSITE-ProRule" id="PRU00335"/>
    </source>
</evidence>
<keyword evidence="3" id="KW-0804">Transcription</keyword>
<accession>A0A0F5K5Z5</accession>
<dbReference type="InterPro" id="IPR009057">
    <property type="entry name" value="Homeodomain-like_sf"/>
</dbReference>
<evidence type="ECO:0000256" key="2">
    <source>
        <dbReference type="ARBA" id="ARBA00023125"/>
    </source>
</evidence>
<name>A0A0F5K5Z5_9BURK</name>
<dbReference type="EMBL" id="LAQU01000001">
    <property type="protein sequence ID" value="KKB65289.1"/>
    <property type="molecule type" value="Genomic_DNA"/>
</dbReference>
<proteinExistence type="predicted"/>
<sequence length="215" mass="23619">MITMKQTSPAEKPASSRKTGRPRAFDEDKAVETAMRLFWRHGYEGVGMNELTKAIGVAPPSLYGVFGSKANLYRRALDRYSQAFSLIDRSAVQQADSLPEAVRRLLVAAVDTVTSVEGERSCMVSSGMLCTHPDHHELASELAQRRDRIRQDIASVLAPWVEGSQLAATARHLAAVLQGFSIQARDGVSREALLETAEHIAHSFALKRPGFRGDM</sequence>
<evidence type="ECO:0000313" key="7">
    <source>
        <dbReference type="EMBL" id="KKB65289.1"/>
    </source>
</evidence>
<dbReference type="Gene3D" id="1.10.10.60">
    <property type="entry name" value="Homeodomain-like"/>
    <property type="match status" value="1"/>
</dbReference>
<gene>
    <name evidence="7" type="ORF">WM40_01340</name>
</gene>